<keyword evidence="3" id="KW-1185">Reference proteome</keyword>
<evidence type="ECO:0000313" key="2">
    <source>
        <dbReference type="EMBL" id="CAI48381.1"/>
    </source>
</evidence>
<dbReference type="GeneID" id="3700895"/>
<dbReference type="Pfam" id="PF04402">
    <property type="entry name" value="SIMPL"/>
    <property type="match status" value="1"/>
</dbReference>
<reference evidence="2 3" key="1">
    <citation type="journal article" date="2005" name="Genome Res.">
        <title>Living with two extremes: conclusions from the genome sequence of Natronomonas pharaonis.</title>
        <authorList>
            <person name="Falb M."/>
            <person name="Pfeiffer F."/>
            <person name="Palm P."/>
            <person name="Rodewald K."/>
            <person name="Hickmann V."/>
            <person name="Tittor J."/>
            <person name="Oesterhelt D."/>
        </authorList>
    </citation>
    <scope>NUCLEOTIDE SEQUENCE [LARGE SCALE GENOMIC DNA]</scope>
    <source>
        <strain evidence="3">ATCC 35678 / DSM 2160 / CIP 103997 / JCM 8858 / NBRC 14720 / NCIMB 2260 / Gabara</strain>
    </source>
</reference>
<feature type="compositionally biased region" description="Basic and acidic residues" evidence="1">
    <location>
        <begin position="101"/>
        <end position="124"/>
    </location>
</feature>
<dbReference type="HOGENOM" id="CLU_080344_2_0_2"/>
<gene>
    <name evidence="2" type="ordered locus">NP_0580A</name>
</gene>
<dbReference type="InterPro" id="IPR052022">
    <property type="entry name" value="26kDa_periplasmic_antigen"/>
</dbReference>
<dbReference type="RefSeq" id="WP_011322017.1">
    <property type="nucleotide sequence ID" value="NC_007426.1"/>
</dbReference>
<name>A0A1U7ETW9_NATPD</name>
<dbReference type="EnsemblBacteria" id="CAI48381">
    <property type="protein sequence ID" value="CAI48381"/>
    <property type="gene ID" value="NP_0580A"/>
</dbReference>
<dbReference type="AlphaFoldDB" id="A0A1U7ETW9"/>
<evidence type="ECO:0000256" key="1">
    <source>
        <dbReference type="SAM" id="MobiDB-lite"/>
    </source>
</evidence>
<protein>
    <submittedName>
        <fullName evidence="2">SIMPL domain protein</fullName>
    </submittedName>
</protein>
<accession>A0A1U7ETW9</accession>
<dbReference type="KEGG" id="nph:NP_0580A"/>
<dbReference type="PANTHER" id="PTHR34387:SF2">
    <property type="entry name" value="SLR1258 PROTEIN"/>
    <property type="match status" value="1"/>
</dbReference>
<dbReference type="eggNOG" id="arCOG04715">
    <property type="taxonomic scope" value="Archaea"/>
</dbReference>
<dbReference type="PANTHER" id="PTHR34387">
    <property type="entry name" value="SLR1258 PROTEIN"/>
    <property type="match status" value="1"/>
</dbReference>
<dbReference type="OrthoDB" id="12132at2157"/>
<feature type="region of interest" description="Disordered" evidence="1">
    <location>
        <begin position="30"/>
        <end position="55"/>
    </location>
</feature>
<dbReference type="Proteomes" id="UP000002698">
    <property type="component" value="Chromosome"/>
</dbReference>
<evidence type="ECO:0000313" key="3">
    <source>
        <dbReference type="Proteomes" id="UP000002698"/>
    </source>
</evidence>
<feature type="region of interest" description="Disordered" evidence="1">
    <location>
        <begin position="98"/>
        <end position="131"/>
    </location>
</feature>
<sequence>MQRDTLSILIVTASLLAMALVGAAVVSPIGADDPASDADRTITVDASGGADTEPDRGVVSTAAVAEGDDPAAVRDELNERADALRTNLEAAGLTDDDYETTEYRINEPRRPPREEGTDEPDYRGTHSFTVDLDDPDRIGTVIDAAADADAEVGDIEFTLSETVRDELREDAIDNAMGDARVQADSIADNGALQVTGVAHVDATQRSFSTVSYEVAATPAPEDDAATDVDTGDVSVTYDVEVTYNATAN</sequence>
<dbReference type="Gene3D" id="3.30.70.2970">
    <property type="entry name" value="Protein of unknown function (DUF541), domain 2"/>
    <property type="match status" value="1"/>
</dbReference>
<dbReference type="InterPro" id="IPR007497">
    <property type="entry name" value="SIMPL/DUF541"/>
</dbReference>
<dbReference type="Gene3D" id="3.30.110.170">
    <property type="entry name" value="Protein of unknown function (DUF541), domain 1"/>
    <property type="match status" value="1"/>
</dbReference>
<dbReference type="STRING" id="348780.NP_0580A"/>
<dbReference type="GO" id="GO:0006974">
    <property type="term" value="P:DNA damage response"/>
    <property type="evidence" value="ECO:0007669"/>
    <property type="project" value="TreeGrafter"/>
</dbReference>
<organism evidence="2 3">
    <name type="scientific">Natronomonas pharaonis (strain ATCC 35678 / DSM 2160 / CIP 103997 / JCM 8858 / NBRC 14720 / NCIMB 2260 / Gabara)</name>
    <name type="common">Halobacterium pharaonis</name>
    <dbReference type="NCBI Taxonomy" id="348780"/>
    <lineage>
        <taxon>Archaea</taxon>
        <taxon>Methanobacteriati</taxon>
        <taxon>Methanobacteriota</taxon>
        <taxon>Stenosarchaea group</taxon>
        <taxon>Halobacteria</taxon>
        <taxon>Halobacteriales</taxon>
        <taxon>Natronomonadaceae</taxon>
        <taxon>Natronomonas</taxon>
    </lineage>
</organism>
<dbReference type="EMBL" id="CR936257">
    <property type="protein sequence ID" value="CAI48381.1"/>
    <property type="molecule type" value="Genomic_DNA"/>
</dbReference>
<proteinExistence type="predicted"/>